<dbReference type="EnsemblPlants" id="OBART11G02260.1">
    <property type="protein sequence ID" value="OBART11G02260.1"/>
    <property type="gene ID" value="OBART11G02260"/>
</dbReference>
<proteinExistence type="predicted"/>
<reference evidence="2" key="1">
    <citation type="journal article" date="2009" name="Rice">
        <title>De Novo Next Generation Sequencing of Plant Genomes.</title>
        <authorList>
            <person name="Rounsley S."/>
            <person name="Marri P.R."/>
            <person name="Yu Y."/>
            <person name="He R."/>
            <person name="Sisneros N."/>
            <person name="Goicoechea J.L."/>
            <person name="Lee S.J."/>
            <person name="Angelova A."/>
            <person name="Kudrna D."/>
            <person name="Luo M."/>
            <person name="Affourtit J."/>
            <person name="Desany B."/>
            <person name="Knight J."/>
            <person name="Niazi F."/>
            <person name="Egholm M."/>
            <person name="Wing R.A."/>
        </authorList>
    </citation>
    <scope>NUCLEOTIDE SEQUENCE [LARGE SCALE GENOMIC DNA]</scope>
    <source>
        <strain evidence="2">cv. IRGC 105608</strain>
    </source>
</reference>
<dbReference type="Proteomes" id="UP000026960">
    <property type="component" value="Chromosome 11"/>
</dbReference>
<protein>
    <submittedName>
        <fullName evidence="2">Uncharacterized protein</fullName>
    </submittedName>
</protein>
<evidence type="ECO:0000256" key="1">
    <source>
        <dbReference type="SAM" id="MobiDB-lite"/>
    </source>
</evidence>
<organism evidence="2">
    <name type="scientific">Oryza barthii</name>
    <dbReference type="NCBI Taxonomy" id="65489"/>
    <lineage>
        <taxon>Eukaryota</taxon>
        <taxon>Viridiplantae</taxon>
        <taxon>Streptophyta</taxon>
        <taxon>Embryophyta</taxon>
        <taxon>Tracheophyta</taxon>
        <taxon>Spermatophyta</taxon>
        <taxon>Magnoliopsida</taxon>
        <taxon>Liliopsida</taxon>
        <taxon>Poales</taxon>
        <taxon>Poaceae</taxon>
        <taxon>BOP clade</taxon>
        <taxon>Oryzoideae</taxon>
        <taxon>Oryzeae</taxon>
        <taxon>Oryzinae</taxon>
        <taxon>Oryza</taxon>
    </lineage>
</organism>
<name>A0A0D3HHX6_9ORYZ</name>
<evidence type="ECO:0000313" key="2">
    <source>
        <dbReference type="EnsemblPlants" id="OBART11G02260.1"/>
    </source>
</evidence>
<dbReference type="Gramene" id="OBART11G02260.1">
    <property type="protein sequence ID" value="OBART11G02260.1"/>
    <property type="gene ID" value="OBART11G02260"/>
</dbReference>
<dbReference type="HOGENOM" id="CLU_2658377_0_0_1"/>
<dbReference type="PaxDb" id="65489-OBART11G02260.1"/>
<feature type="region of interest" description="Disordered" evidence="1">
    <location>
        <begin position="53"/>
        <end position="76"/>
    </location>
</feature>
<keyword evidence="3" id="KW-1185">Reference proteome</keyword>
<accession>A0A0D3HHX6</accession>
<dbReference type="AlphaFoldDB" id="A0A0D3HHX6"/>
<evidence type="ECO:0000313" key="3">
    <source>
        <dbReference type="Proteomes" id="UP000026960"/>
    </source>
</evidence>
<sequence>MAANWAEAAILEPAEDARKLWKQGVVLSKSLSLKSFKHKAHVSSLASAALVGTRPMRRSSDTVPARRARLHGGSGG</sequence>
<reference evidence="2" key="2">
    <citation type="submission" date="2015-03" db="UniProtKB">
        <authorList>
            <consortium name="EnsemblPlants"/>
        </authorList>
    </citation>
    <scope>IDENTIFICATION</scope>
</reference>